<comment type="subcellular location">
    <subcellularLocation>
        <location evidence="1">Membrane</location>
        <topology evidence="1">Multi-pass membrane protein</topology>
    </subcellularLocation>
</comment>
<dbReference type="Proteomes" id="UP000813461">
    <property type="component" value="Unassembled WGS sequence"/>
</dbReference>
<dbReference type="EMBL" id="JAGMVJ010000003">
    <property type="protein sequence ID" value="KAH7092417.1"/>
    <property type="molecule type" value="Genomic_DNA"/>
</dbReference>
<feature type="transmembrane region" description="Helical" evidence="5">
    <location>
        <begin position="118"/>
        <end position="136"/>
    </location>
</feature>
<dbReference type="PANTHER" id="PTHR31465:SF1">
    <property type="entry name" value="PROTEIN RTA1-RELATED"/>
    <property type="match status" value="1"/>
</dbReference>
<dbReference type="PANTHER" id="PTHR31465">
    <property type="entry name" value="PROTEIN RTA1-RELATED"/>
    <property type="match status" value="1"/>
</dbReference>
<protein>
    <submittedName>
        <fullName evidence="6">RTA1 like protein-domain-containing protein</fullName>
    </submittedName>
</protein>
<keyword evidence="2 5" id="KW-0812">Transmembrane</keyword>
<accession>A0A8K0W2E1</accession>
<evidence type="ECO:0000256" key="2">
    <source>
        <dbReference type="ARBA" id="ARBA00022692"/>
    </source>
</evidence>
<dbReference type="OrthoDB" id="3358017at2759"/>
<evidence type="ECO:0000256" key="5">
    <source>
        <dbReference type="SAM" id="Phobius"/>
    </source>
</evidence>
<keyword evidence="3 5" id="KW-1133">Transmembrane helix</keyword>
<proteinExistence type="predicted"/>
<keyword evidence="4 5" id="KW-0472">Membrane</keyword>
<evidence type="ECO:0000313" key="7">
    <source>
        <dbReference type="Proteomes" id="UP000813461"/>
    </source>
</evidence>
<feature type="transmembrane region" description="Helical" evidence="5">
    <location>
        <begin position="156"/>
        <end position="178"/>
    </location>
</feature>
<feature type="transmembrane region" description="Helical" evidence="5">
    <location>
        <begin position="43"/>
        <end position="65"/>
    </location>
</feature>
<gene>
    <name evidence="6" type="ORF">FB567DRAFT_614364</name>
</gene>
<feature type="transmembrane region" description="Helical" evidence="5">
    <location>
        <begin position="233"/>
        <end position="253"/>
    </location>
</feature>
<reference evidence="6" key="1">
    <citation type="journal article" date="2021" name="Nat. Commun.">
        <title>Genetic determinants of endophytism in the Arabidopsis root mycobiome.</title>
        <authorList>
            <person name="Mesny F."/>
            <person name="Miyauchi S."/>
            <person name="Thiergart T."/>
            <person name="Pickel B."/>
            <person name="Atanasova L."/>
            <person name="Karlsson M."/>
            <person name="Huettel B."/>
            <person name="Barry K.W."/>
            <person name="Haridas S."/>
            <person name="Chen C."/>
            <person name="Bauer D."/>
            <person name="Andreopoulos W."/>
            <person name="Pangilinan J."/>
            <person name="LaButti K."/>
            <person name="Riley R."/>
            <person name="Lipzen A."/>
            <person name="Clum A."/>
            <person name="Drula E."/>
            <person name="Henrissat B."/>
            <person name="Kohler A."/>
            <person name="Grigoriev I.V."/>
            <person name="Martin F.M."/>
            <person name="Hacquard S."/>
        </authorList>
    </citation>
    <scope>NUCLEOTIDE SEQUENCE</scope>
    <source>
        <strain evidence="6">MPI-SDFR-AT-0120</strain>
    </source>
</reference>
<evidence type="ECO:0000256" key="1">
    <source>
        <dbReference type="ARBA" id="ARBA00004141"/>
    </source>
</evidence>
<feature type="transmembrane region" description="Helical" evidence="5">
    <location>
        <begin position="77"/>
        <end position="98"/>
    </location>
</feature>
<dbReference type="GO" id="GO:0016020">
    <property type="term" value="C:membrane"/>
    <property type="evidence" value="ECO:0007669"/>
    <property type="project" value="UniProtKB-SubCell"/>
</dbReference>
<feature type="transmembrane region" description="Helical" evidence="5">
    <location>
        <begin position="199"/>
        <end position="218"/>
    </location>
</feature>
<dbReference type="AlphaFoldDB" id="A0A8K0W2E1"/>
<name>A0A8K0W2E1_9PLEO</name>
<sequence>MAQSDDDYVFYYYEPSLAAAIIFTILFAASTIFHIYQCYRRRSWFMIAFIVGGLFETVGYIGRIISSNDNLSLGPYVMQALLLLLGPTLYAASIYMILGRIVLLTNGEEFSLIRRTWLTKFFVTGDVISFLMQGGGGGILSSADGNESTTKAGETVIVASLFVQLFFFGFFAIVAGIFQYRGRAHLNKLANEIPWKKHLYVLYTVSILILIRSVFRIVEYLQGNDGYLLRHEVFLYVFDAVLMLTVMVVMGVIHPGDIAIMLRERDMDRRSLELEDQGERGATIVMLRK</sequence>
<comment type="caution">
    <text evidence="6">The sequence shown here is derived from an EMBL/GenBank/DDBJ whole genome shotgun (WGS) entry which is preliminary data.</text>
</comment>
<feature type="transmembrane region" description="Helical" evidence="5">
    <location>
        <begin position="17"/>
        <end position="36"/>
    </location>
</feature>
<evidence type="ECO:0000256" key="3">
    <source>
        <dbReference type="ARBA" id="ARBA00022989"/>
    </source>
</evidence>
<dbReference type="InterPro" id="IPR007568">
    <property type="entry name" value="RTA1"/>
</dbReference>
<evidence type="ECO:0000256" key="4">
    <source>
        <dbReference type="ARBA" id="ARBA00023136"/>
    </source>
</evidence>
<keyword evidence="7" id="KW-1185">Reference proteome</keyword>
<evidence type="ECO:0000313" key="6">
    <source>
        <dbReference type="EMBL" id="KAH7092417.1"/>
    </source>
</evidence>
<dbReference type="Pfam" id="PF04479">
    <property type="entry name" value="RTA1"/>
    <property type="match status" value="1"/>
</dbReference>
<organism evidence="6 7">
    <name type="scientific">Paraphoma chrysanthemicola</name>
    <dbReference type="NCBI Taxonomy" id="798071"/>
    <lineage>
        <taxon>Eukaryota</taxon>
        <taxon>Fungi</taxon>
        <taxon>Dikarya</taxon>
        <taxon>Ascomycota</taxon>
        <taxon>Pezizomycotina</taxon>
        <taxon>Dothideomycetes</taxon>
        <taxon>Pleosporomycetidae</taxon>
        <taxon>Pleosporales</taxon>
        <taxon>Pleosporineae</taxon>
        <taxon>Phaeosphaeriaceae</taxon>
        <taxon>Paraphoma</taxon>
    </lineage>
</organism>